<gene>
    <name evidence="1" type="ORF">LODBEIA_P01230</name>
</gene>
<name>A0ABP0ZDD4_9ASCO</name>
<dbReference type="PANTHER" id="PTHR28058:SF1">
    <property type="entry name" value="SMALL RIBOSOMAL SUBUNIT PROTEIN BS1M"/>
    <property type="match status" value="1"/>
</dbReference>
<accession>A0ABP0ZDD4</accession>
<dbReference type="GeneID" id="92205319"/>
<dbReference type="InterPro" id="IPR016712">
    <property type="entry name" value="Rbsml_bS1m-like"/>
</dbReference>
<organism evidence="1 2">
    <name type="scientific">Lodderomyces beijingensis</name>
    <dbReference type="NCBI Taxonomy" id="1775926"/>
    <lineage>
        <taxon>Eukaryota</taxon>
        <taxon>Fungi</taxon>
        <taxon>Dikarya</taxon>
        <taxon>Ascomycota</taxon>
        <taxon>Saccharomycotina</taxon>
        <taxon>Pichiomycetes</taxon>
        <taxon>Debaryomycetaceae</taxon>
        <taxon>Candida/Lodderomyces clade</taxon>
        <taxon>Lodderomyces</taxon>
    </lineage>
</organism>
<keyword evidence="2" id="KW-1185">Reference proteome</keyword>
<evidence type="ECO:0000313" key="1">
    <source>
        <dbReference type="EMBL" id="CAK9435396.1"/>
    </source>
</evidence>
<dbReference type="Pfam" id="PF11709">
    <property type="entry name" value="Mit_ribos_Mrp51"/>
    <property type="match status" value="1"/>
</dbReference>
<evidence type="ECO:0000313" key="2">
    <source>
        <dbReference type="Proteomes" id="UP001497383"/>
    </source>
</evidence>
<protein>
    <submittedName>
        <fullName evidence="1">Uncharacterized protein</fullName>
    </submittedName>
</protein>
<sequence>MSASKELFELVRNSRLSQVAKPHANNIRLKTNKPTHQVIFTPSTSAYRSNYGLKSVLPGKIGKAYISFNDIDNKKGMPDVEKNSGFHYTQQMFQEMGVPLKNHFTKHNPLFPHESNQSSRSLHEGNLTSCFNIDPKTKTSDVINLLNQNPRLYKNFRTYVSTKHPQVILTSLEPFELTSIMRQFLNESKRVKKKENTMANKLTAMGERNNSVQGTGGFSYNQRGRLQNTPNGIKHHTIVDGRMVGTKEAAIGGVVANVIDRSIALQLNYARNTPGAHYRQFTVPLKVNEAEFAEDGSIRMFAEGIKSGTWSETDERYLSTRNSVMGGRRSRGRAGDESLESLLNLILPGKR</sequence>
<dbReference type="EMBL" id="OZ022405">
    <property type="protein sequence ID" value="CAK9435396.1"/>
    <property type="molecule type" value="Genomic_DNA"/>
</dbReference>
<proteinExistence type="predicted"/>
<dbReference type="Proteomes" id="UP001497383">
    <property type="component" value="Chromosome 1"/>
</dbReference>
<reference evidence="1 2" key="1">
    <citation type="submission" date="2024-03" db="EMBL/GenBank/DDBJ databases">
        <authorList>
            <person name="Brejova B."/>
        </authorList>
    </citation>
    <scope>NUCLEOTIDE SEQUENCE [LARGE SCALE GENOMIC DNA]</scope>
    <source>
        <strain evidence="1 2">CBS 14171</strain>
    </source>
</reference>
<dbReference type="RefSeq" id="XP_066827061.1">
    <property type="nucleotide sequence ID" value="XM_066971095.1"/>
</dbReference>
<dbReference type="PANTHER" id="PTHR28058">
    <property type="entry name" value="37S RIBOSOMAL PROTEIN MRP51, MITOCHONDRIAL"/>
    <property type="match status" value="1"/>
</dbReference>